<dbReference type="InterPro" id="IPR014710">
    <property type="entry name" value="RmlC-like_jellyroll"/>
</dbReference>
<dbReference type="InterPro" id="IPR013096">
    <property type="entry name" value="Cupin_2"/>
</dbReference>
<dbReference type="HOGENOM" id="CLU_116722_4_2_2"/>
<keyword evidence="4" id="KW-1185">Reference proteome</keyword>
<dbReference type="PATRIC" id="fig|1006006.8.peg.1220"/>
<evidence type="ECO:0000259" key="2">
    <source>
        <dbReference type="Pfam" id="PF07883"/>
    </source>
</evidence>
<dbReference type="GO" id="GO:0046872">
    <property type="term" value="F:metal ion binding"/>
    <property type="evidence" value="ECO:0007669"/>
    <property type="project" value="UniProtKB-KW"/>
</dbReference>
<dbReference type="InterPro" id="IPR011051">
    <property type="entry name" value="RmlC_Cupin_sf"/>
</dbReference>
<protein>
    <submittedName>
        <fullName evidence="3">Cupin 2 domain-containing protein</fullName>
    </submittedName>
</protein>
<dbReference type="SUPFAM" id="SSF51182">
    <property type="entry name" value="RmlC-like cupins"/>
    <property type="match status" value="1"/>
</dbReference>
<dbReference type="RefSeq" id="WP_013737827.1">
    <property type="nucleotide sequence ID" value="NC_015435.1"/>
</dbReference>
<evidence type="ECO:0000313" key="3">
    <source>
        <dbReference type="EMBL" id="AEB95329.1"/>
    </source>
</evidence>
<sequence length="125" mass="14377">MEYYISNFSNVKKEEVKIKGSKGSFIQWLVTKDHGAHYAVRRFTLEPNGVIAPHVHKYQETVIILKGSTKVCVGREVKELHENDFIFIDSGVEHAFYNGMDPLEFICIIDYVDDMSIHPVDRSCI</sequence>
<organism evidence="3 4">
    <name type="scientific">Metallosphaera cuprina (strain Ar-4)</name>
    <dbReference type="NCBI Taxonomy" id="1006006"/>
    <lineage>
        <taxon>Archaea</taxon>
        <taxon>Thermoproteota</taxon>
        <taxon>Thermoprotei</taxon>
        <taxon>Sulfolobales</taxon>
        <taxon>Sulfolobaceae</taxon>
        <taxon>Metallosphaera</taxon>
    </lineage>
</organism>
<dbReference type="Proteomes" id="UP000007812">
    <property type="component" value="Chromosome"/>
</dbReference>
<dbReference type="InterPro" id="IPR051610">
    <property type="entry name" value="GPI/OXD"/>
</dbReference>
<dbReference type="KEGG" id="mcn:Mcup_1224"/>
<name>F4G3F9_METCR</name>
<dbReference type="PANTHER" id="PTHR35848:SF6">
    <property type="entry name" value="CUPIN TYPE-2 DOMAIN-CONTAINING PROTEIN"/>
    <property type="match status" value="1"/>
</dbReference>
<dbReference type="GeneID" id="10493415"/>
<dbReference type="eggNOG" id="arCOG02994">
    <property type="taxonomic scope" value="Archaea"/>
</dbReference>
<accession>F4G3F9</accession>
<gene>
    <name evidence="3" type="ordered locus">Mcup_1224</name>
</gene>
<evidence type="ECO:0000256" key="1">
    <source>
        <dbReference type="ARBA" id="ARBA00022723"/>
    </source>
</evidence>
<dbReference type="PANTHER" id="PTHR35848">
    <property type="entry name" value="OXALATE-BINDING PROTEIN"/>
    <property type="match status" value="1"/>
</dbReference>
<reference evidence="3 4" key="1">
    <citation type="journal article" date="2011" name="J. Bacteriol.">
        <title>Complete genome sequence of Metallosphaera cuprina, a metal sulfide-oxidizing archaeon from a hot spring.</title>
        <authorList>
            <person name="Liu L.J."/>
            <person name="You X.Y."/>
            <person name="Zheng H."/>
            <person name="Wang S."/>
            <person name="Jiang C.Y."/>
            <person name="Liu S.J."/>
        </authorList>
    </citation>
    <scope>NUCLEOTIDE SEQUENCE [LARGE SCALE GENOMIC DNA]</scope>
    <source>
        <strain evidence="3 4">Ar-4</strain>
    </source>
</reference>
<dbReference type="OrthoDB" id="23670at2157"/>
<keyword evidence="1" id="KW-0479">Metal-binding</keyword>
<proteinExistence type="predicted"/>
<dbReference type="AlphaFoldDB" id="F4G3F9"/>
<dbReference type="Pfam" id="PF07883">
    <property type="entry name" value="Cupin_2"/>
    <property type="match status" value="1"/>
</dbReference>
<dbReference type="EMBL" id="CP002656">
    <property type="protein sequence ID" value="AEB95329.1"/>
    <property type="molecule type" value="Genomic_DNA"/>
</dbReference>
<feature type="domain" description="Cupin type-2" evidence="2">
    <location>
        <begin position="42"/>
        <end position="108"/>
    </location>
</feature>
<dbReference type="STRING" id="1006006.Mcup_1224"/>
<evidence type="ECO:0000313" key="4">
    <source>
        <dbReference type="Proteomes" id="UP000007812"/>
    </source>
</evidence>
<dbReference type="Gene3D" id="2.60.120.10">
    <property type="entry name" value="Jelly Rolls"/>
    <property type="match status" value="1"/>
</dbReference>